<comment type="caution">
    <text evidence="2">The sequence shown here is derived from an EMBL/GenBank/DDBJ whole genome shotgun (WGS) entry which is preliminary data.</text>
</comment>
<dbReference type="Proteomes" id="UP000037069">
    <property type="component" value="Unassembled WGS sequence"/>
</dbReference>
<evidence type="ECO:0000313" key="3">
    <source>
        <dbReference type="Proteomes" id="UP000037069"/>
    </source>
</evidence>
<evidence type="ECO:0000313" key="2">
    <source>
        <dbReference type="EMBL" id="KNC26818.1"/>
    </source>
</evidence>
<proteinExistence type="predicted"/>
<keyword evidence="3" id="KW-1185">Reference proteome</keyword>
<reference evidence="2 3" key="1">
    <citation type="journal article" date="2015" name="Nat. Commun.">
        <title>Lucilia cuprina genome unlocks parasitic fly biology to underpin future interventions.</title>
        <authorList>
            <person name="Anstead C.A."/>
            <person name="Korhonen P.K."/>
            <person name="Young N.D."/>
            <person name="Hall R.S."/>
            <person name="Jex A.R."/>
            <person name="Murali S.C."/>
            <person name="Hughes D.S."/>
            <person name="Lee S.F."/>
            <person name="Perry T."/>
            <person name="Stroehlein A.J."/>
            <person name="Ansell B.R."/>
            <person name="Breugelmans B."/>
            <person name="Hofmann A."/>
            <person name="Qu J."/>
            <person name="Dugan S."/>
            <person name="Lee S.L."/>
            <person name="Chao H."/>
            <person name="Dinh H."/>
            <person name="Han Y."/>
            <person name="Doddapaneni H.V."/>
            <person name="Worley K.C."/>
            <person name="Muzny D.M."/>
            <person name="Ioannidis P."/>
            <person name="Waterhouse R.M."/>
            <person name="Zdobnov E.M."/>
            <person name="James P.J."/>
            <person name="Bagnall N.H."/>
            <person name="Kotze A.C."/>
            <person name="Gibbs R.A."/>
            <person name="Richards S."/>
            <person name="Batterham P."/>
            <person name="Gasser R.B."/>
        </authorList>
    </citation>
    <scope>NUCLEOTIDE SEQUENCE [LARGE SCALE GENOMIC DNA]</scope>
    <source>
        <strain evidence="2 3">LS</strain>
        <tissue evidence="2">Full body</tissue>
    </source>
</reference>
<organism evidence="2 3">
    <name type="scientific">Lucilia cuprina</name>
    <name type="common">Green bottle fly</name>
    <name type="synonym">Australian sheep blowfly</name>
    <dbReference type="NCBI Taxonomy" id="7375"/>
    <lineage>
        <taxon>Eukaryota</taxon>
        <taxon>Metazoa</taxon>
        <taxon>Ecdysozoa</taxon>
        <taxon>Arthropoda</taxon>
        <taxon>Hexapoda</taxon>
        <taxon>Insecta</taxon>
        <taxon>Pterygota</taxon>
        <taxon>Neoptera</taxon>
        <taxon>Endopterygota</taxon>
        <taxon>Diptera</taxon>
        <taxon>Brachycera</taxon>
        <taxon>Muscomorpha</taxon>
        <taxon>Oestroidea</taxon>
        <taxon>Calliphoridae</taxon>
        <taxon>Luciliinae</taxon>
        <taxon>Lucilia</taxon>
    </lineage>
</organism>
<dbReference type="STRING" id="7375.A0A0L0C395"/>
<sequence length="402" mass="45058">MLKWTASAQKLPQDTPVSSHTNRSTATLTTNNMRTPRLTEAKRRKRRATIANKENIPILTSTPMVSRTRNSPLVLAPLADILNVTPEAVANRTPERRRVSVNVFNDTNASTIRRHSSVGFTIPQIPQYAATLPKYEEEYSPSTILPTGQQLALRGLLPDPFMGNPRYFTTPELNSKQESEIKKISSLPKKRKLEQEFVAIAKEEEGDIMEHSAVKAHNKKDLNNTGLMSNKMGDQTLDHLIDAILDSARKEEKKKKPRKSFNLRRRTLLKNQVEQHQDIMLSPSYAAGDDPCSDLSFLNCEPLSYKKPFRAVTPQPASPIPKTPQPATPLATTPLLNQQQLLAMPTPAAVKRNDSFSLDTPVRSNLKRRSESNARENASAKKYKVDARNYFEIGVALPSIYV</sequence>
<accession>A0A0L0C395</accession>
<gene>
    <name evidence="2" type="ORF">FF38_06377</name>
</gene>
<dbReference type="OrthoDB" id="7883305at2759"/>
<protein>
    <submittedName>
        <fullName evidence="2">Uncharacterized protein</fullName>
    </submittedName>
</protein>
<dbReference type="Pfam" id="PF16056">
    <property type="entry name" value="DUF4799"/>
    <property type="match status" value="1"/>
</dbReference>
<dbReference type="InterPro" id="IPR032057">
    <property type="entry name" value="DUF4799"/>
</dbReference>
<dbReference type="AlphaFoldDB" id="A0A0L0C395"/>
<evidence type="ECO:0000256" key="1">
    <source>
        <dbReference type="SAM" id="MobiDB-lite"/>
    </source>
</evidence>
<dbReference type="EMBL" id="JRES01000955">
    <property type="protein sequence ID" value="KNC26818.1"/>
    <property type="molecule type" value="Genomic_DNA"/>
</dbReference>
<name>A0A0L0C395_LUCCU</name>
<dbReference type="OMA" id="STQMGDQ"/>
<feature type="compositionally biased region" description="Polar residues" evidence="1">
    <location>
        <begin position="1"/>
        <end position="34"/>
    </location>
</feature>
<feature type="region of interest" description="Disordered" evidence="1">
    <location>
        <begin position="1"/>
        <end position="45"/>
    </location>
</feature>